<dbReference type="GO" id="GO:0022857">
    <property type="term" value="F:transmembrane transporter activity"/>
    <property type="evidence" value="ECO:0007669"/>
    <property type="project" value="InterPro"/>
</dbReference>
<feature type="transmembrane region" description="Helical" evidence="7">
    <location>
        <begin position="300"/>
        <end position="319"/>
    </location>
</feature>
<evidence type="ECO:0000256" key="5">
    <source>
        <dbReference type="ARBA" id="ARBA00022989"/>
    </source>
</evidence>
<sequence length="439" mass="47552">MEQAMKRRRATYHIWTFTASKLISAFGSQVYTFAISFYILQLTGSATSFAMNLICSILPRTIAAPFAGYAADRWPKKTIVLTAQGATVLAVGGLLAVSLIHGLSLPAIYTTTAIISLAATFSGVSFSAAITGLVDEARIQKAMSLNQMSISIAAIGAPAVGGLLYGTVSMSLFLILFMAAEAVALVLEATMNFRLFNRKADAGEATGEGPAKEPLLKSMKAGLAYLKTQPIIMTIIWISLFINFLFGAFQVGYSYILIEKMKMASEHFGLTEGAFAVGMLLMSVYLSVRKEVKYPLLLSKWGIVTMGLIMASVAFPLLVNLPYTGLFIFYASVMFAFGLVMILVNTPIQVMIQKRVDDDYKGRVFAILETMAMALMPLGTVLYGFLYDLLPAEWILMVSASVLIAVVLTMARPSVVRKAHPELAKSRQDGPETPEPAAE</sequence>
<keyword evidence="4 7" id="KW-0812">Transmembrane</keyword>
<evidence type="ECO:0000313" key="8">
    <source>
        <dbReference type="EMBL" id="KZE36989.1"/>
    </source>
</evidence>
<feature type="transmembrane region" description="Helical" evidence="7">
    <location>
        <begin position="392"/>
        <end position="411"/>
    </location>
</feature>
<evidence type="ECO:0000256" key="3">
    <source>
        <dbReference type="ARBA" id="ARBA00022475"/>
    </source>
</evidence>
<feature type="transmembrane region" description="Helical" evidence="7">
    <location>
        <begin position="364"/>
        <end position="386"/>
    </location>
</feature>
<dbReference type="Proteomes" id="UP000076490">
    <property type="component" value="Unassembled WGS sequence"/>
</dbReference>
<evidence type="ECO:0000256" key="2">
    <source>
        <dbReference type="ARBA" id="ARBA00022448"/>
    </source>
</evidence>
<evidence type="ECO:0000256" key="6">
    <source>
        <dbReference type="ARBA" id="ARBA00023136"/>
    </source>
</evidence>
<comment type="caution">
    <text evidence="8">The sequence shown here is derived from an EMBL/GenBank/DDBJ whole genome shotgun (WGS) entry which is preliminary data.</text>
</comment>
<feature type="transmembrane region" description="Helical" evidence="7">
    <location>
        <begin position="107"/>
        <end position="133"/>
    </location>
</feature>
<feature type="transmembrane region" description="Helical" evidence="7">
    <location>
        <begin position="268"/>
        <end position="288"/>
    </location>
</feature>
<feature type="transmembrane region" description="Helical" evidence="7">
    <location>
        <begin position="171"/>
        <end position="189"/>
    </location>
</feature>
<dbReference type="AlphaFoldDB" id="A0A165GMR4"/>
<dbReference type="Pfam" id="PF07690">
    <property type="entry name" value="MFS_1"/>
    <property type="match status" value="1"/>
</dbReference>
<feature type="transmembrane region" description="Helical" evidence="7">
    <location>
        <begin position="235"/>
        <end position="256"/>
    </location>
</feature>
<evidence type="ECO:0000256" key="1">
    <source>
        <dbReference type="ARBA" id="ARBA00004651"/>
    </source>
</evidence>
<keyword evidence="3" id="KW-1003">Cell membrane</keyword>
<evidence type="ECO:0000256" key="7">
    <source>
        <dbReference type="SAM" id="Phobius"/>
    </source>
</evidence>
<feature type="transmembrane region" description="Helical" evidence="7">
    <location>
        <begin position="325"/>
        <end position="344"/>
    </location>
</feature>
<evidence type="ECO:0000256" key="4">
    <source>
        <dbReference type="ARBA" id="ARBA00022692"/>
    </source>
</evidence>
<comment type="subcellular location">
    <subcellularLocation>
        <location evidence="1">Cell membrane</location>
        <topology evidence="1">Multi-pass membrane protein</topology>
    </subcellularLocation>
</comment>
<organism evidence="8 9">
    <name type="scientific">Bhargavaea cecembensis</name>
    <dbReference type="NCBI Taxonomy" id="394098"/>
    <lineage>
        <taxon>Bacteria</taxon>
        <taxon>Bacillati</taxon>
        <taxon>Bacillota</taxon>
        <taxon>Bacilli</taxon>
        <taxon>Bacillales</taxon>
        <taxon>Caryophanaceae</taxon>
        <taxon>Bhargavaea</taxon>
    </lineage>
</organism>
<keyword evidence="5 7" id="KW-1133">Transmembrane helix</keyword>
<dbReference type="Gene3D" id="1.20.1250.20">
    <property type="entry name" value="MFS general substrate transporter like domains"/>
    <property type="match status" value="1"/>
</dbReference>
<protein>
    <submittedName>
        <fullName evidence="8">Permease</fullName>
    </submittedName>
</protein>
<evidence type="ECO:0000313" key="9">
    <source>
        <dbReference type="Proteomes" id="UP000076490"/>
    </source>
</evidence>
<dbReference type="InterPro" id="IPR011701">
    <property type="entry name" value="MFS"/>
</dbReference>
<name>A0A165GMR4_9BACL</name>
<dbReference type="RefSeq" id="WP_063181808.1">
    <property type="nucleotide sequence ID" value="NZ_LQNT01000011.1"/>
</dbReference>
<keyword evidence="2" id="KW-0813">Transport</keyword>
<reference evidence="8 9" key="1">
    <citation type="submission" date="2016-01" db="EMBL/GenBank/DDBJ databases">
        <title>Whole genome sequencing of Bhargavaea cecembensis T14.</title>
        <authorList>
            <person name="Hong K.W."/>
        </authorList>
    </citation>
    <scope>NUCLEOTIDE SEQUENCE [LARGE SCALE GENOMIC DNA]</scope>
    <source>
        <strain evidence="8 9">T14</strain>
    </source>
</reference>
<dbReference type="EMBL" id="LQNT01000011">
    <property type="protein sequence ID" value="KZE36989.1"/>
    <property type="molecule type" value="Genomic_DNA"/>
</dbReference>
<gene>
    <name evidence="8" type="ORF">AV656_10410</name>
</gene>
<proteinExistence type="predicted"/>
<dbReference type="PANTHER" id="PTHR43266:SF9">
    <property type="entry name" value="PERMEASE, MAJOR FACILITATOR SUPERFAMILY-RELATED"/>
    <property type="match status" value="1"/>
</dbReference>
<dbReference type="OrthoDB" id="9775268at2"/>
<dbReference type="SUPFAM" id="SSF103473">
    <property type="entry name" value="MFS general substrate transporter"/>
    <property type="match status" value="1"/>
</dbReference>
<dbReference type="PANTHER" id="PTHR43266">
    <property type="entry name" value="MACROLIDE-EFFLUX PROTEIN"/>
    <property type="match status" value="1"/>
</dbReference>
<dbReference type="GO" id="GO:0005886">
    <property type="term" value="C:plasma membrane"/>
    <property type="evidence" value="ECO:0007669"/>
    <property type="project" value="UniProtKB-SubCell"/>
</dbReference>
<accession>A0A165GMR4</accession>
<feature type="transmembrane region" description="Helical" evidence="7">
    <location>
        <begin position="145"/>
        <end position="165"/>
    </location>
</feature>
<dbReference type="InterPro" id="IPR036259">
    <property type="entry name" value="MFS_trans_sf"/>
</dbReference>
<dbReference type="CDD" id="cd06173">
    <property type="entry name" value="MFS_MefA_like"/>
    <property type="match status" value="1"/>
</dbReference>
<feature type="transmembrane region" description="Helical" evidence="7">
    <location>
        <begin position="79"/>
        <end position="101"/>
    </location>
</feature>
<keyword evidence="6 7" id="KW-0472">Membrane</keyword>